<dbReference type="InterPro" id="IPR037151">
    <property type="entry name" value="AlkB-like_sf"/>
</dbReference>
<keyword evidence="2" id="KW-0560">Oxidoreductase</keyword>
<accession>A0ABX1CUC1</accession>
<dbReference type="PANTHER" id="PTHR31573">
    <property type="entry name" value="ALPHA-KETOGLUTARATE-DEPENDENT DIOXYGENASE ALKB HOMOLOG 2"/>
    <property type="match status" value="1"/>
</dbReference>
<evidence type="ECO:0000259" key="1">
    <source>
        <dbReference type="PROSITE" id="PS51471"/>
    </source>
</evidence>
<proteinExistence type="predicted"/>
<keyword evidence="3" id="KW-1185">Reference proteome</keyword>
<protein>
    <submittedName>
        <fullName evidence="2">Alpha-ketoglutarate-dependent dioxygenase AlkB</fullName>
    </submittedName>
</protein>
<keyword evidence="2" id="KW-0223">Dioxygenase</keyword>
<dbReference type="Gene3D" id="2.60.120.590">
    <property type="entry name" value="Alpha-ketoglutarate-dependent dioxygenase AlkB-like"/>
    <property type="match status" value="1"/>
</dbReference>
<reference evidence="2 3" key="1">
    <citation type="submission" date="2020-03" db="EMBL/GenBank/DDBJ databases">
        <title>Salinimicrobium sp. nov, isolated from SCS.</title>
        <authorList>
            <person name="Cao W.R."/>
        </authorList>
    </citation>
    <scope>NUCLEOTIDE SEQUENCE [LARGE SCALE GENOMIC DNA]</scope>
    <source>
        <strain evidence="3">J15B91</strain>
    </source>
</reference>
<evidence type="ECO:0000313" key="2">
    <source>
        <dbReference type="EMBL" id="NJW51889.1"/>
    </source>
</evidence>
<dbReference type="PANTHER" id="PTHR31573:SF1">
    <property type="entry name" value="DNA OXIDATIVE DEMETHYLASE ALKBH2"/>
    <property type="match status" value="1"/>
</dbReference>
<comment type="caution">
    <text evidence="2">The sequence shown here is derived from an EMBL/GenBank/DDBJ whole genome shotgun (WGS) entry which is preliminary data.</text>
</comment>
<dbReference type="InterPro" id="IPR032852">
    <property type="entry name" value="ALKBH2"/>
</dbReference>
<dbReference type="Proteomes" id="UP000703674">
    <property type="component" value="Unassembled WGS sequence"/>
</dbReference>
<dbReference type="GO" id="GO:0051213">
    <property type="term" value="F:dioxygenase activity"/>
    <property type="evidence" value="ECO:0007669"/>
    <property type="project" value="UniProtKB-KW"/>
</dbReference>
<feature type="domain" description="Fe2OG dioxygenase" evidence="1">
    <location>
        <begin position="103"/>
        <end position="200"/>
    </location>
</feature>
<dbReference type="InterPro" id="IPR027450">
    <property type="entry name" value="AlkB-like"/>
</dbReference>
<dbReference type="EMBL" id="JAAVJR010000001">
    <property type="protein sequence ID" value="NJW51889.1"/>
    <property type="molecule type" value="Genomic_DNA"/>
</dbReference>
<name>A0ABX1CUC1_9FLAO</name>
<dbReference type="Pfam" id="PF13532">
    <property type="entry name" value="2OG-FeII_Oxy_2"/>
    <property type="match status" value="1"/>
</dbReference>
<sequence>MTEAMKQNYPPNLLPKNGQVYYFGKLLNEAEAEDFFELLLKEVSWKHDEVMIFGRKITTARKTAWYGDKEFEYTYSKMTKKAMLWLPELALLRQKVEQETALVFNSCLLNLYHSGEEGMSWHSDAEAELGRQPAIASVSLGAERKFVLKHKQTGEKLELQLEQGSLLLMAGETQTHWLHSLPKTKKVKEPRINLTFRNIKKWKTP</sequence>
<evidence type="ECO:0000313" key="3">
    <source>
        <dbReference type="Proteomes" id="UP000703674"/>
    </source>
</evidence>
<dbReference type="SUPFAM" id="SSF51197">
    <property type="entry name" value="Clavaminate synthase-like"/>
    <property type="match status" value="1"/>
</dbReference>
<gene>
    <name evidence="2" type="ORF">HC175_03055</name>
</gene>
<dbReference type="PROSITE" id="PS51471">
    <property type="entry name" value="FE2OG_OXY"/>
    <property type="match status" value="1"/>
</dbReference>
<dbReference type="InterPro" id="IPR005123">
    <property type="entry name" value="Oxoglu/Fe-dep_dioxygenase_dom"/>
</dbReference>
<organism evidence="2 3">
    <name type="scientific">Salinimicrobium oceani</name>
    <dbReference type="NCBI Taxonomy" id="2722702"/>
    <lineage>
        <taxon>Bacteria</taxon>
        <taxon>Pseudomonadati</taxon>
        <taxon>Bacteroidota</taxon>
        <taxon>Flavobacteriia</taxon>
        <taxon>Flavobacteriales</taxon>
        <taxon>Flavobacteriaceae</taxon>
        <taxon>Salinimicrobium</taxon>
    </lineage>
</organism>